<evidence type="ECO:0000313" key="7">
    <source>
        <dbReference type="Proteomes" id="UP000034646"/>
    </source>
</evidence>
<dbReference type="PATRIC" id="fig|1618738.3.peg.511"/>
<reference evidence="6 7" key="1">
    <citation type="journal article" date="2015" name="Nature">
        <title>rRNA introns, odd ribosomes, and small enigmatic genomes across a large radiation of phyla.</title>
        <authorList>
            <person name="Brown C.T."/>
            <person name="Hug L.A."/>
            <person name="Thomas B.C."/>
            <person name="Sharon I."/>
            <person name="Castelle C.J."/>
            <person name="Singh A."/>
            <person name="Wilkins M.J."/>
            <person name="Williams K.H."/>
            <person name="Banfield J.F."/>
        </authorList>
    </citation>
    <scope>NUCLEOTIDE SEQUENCE [LARGE SCALE GENOMIC DNA]</scope>
</reference>
<comment type="caution">
    <text evidence="6">The sequence shown here is derived from an EMBL/GenBank/DDBJ whole genome shotgun (WGS) entry which is preliminary data.</text>
</comment>
<dbReference type="AlphaFoldDB" id="A0A0G1DS60"/>
<dbReference type="STRING" id="1618738.UV76_C0010G0023"/>
<dbReference type="Proteomes" id="UP000034646">
    <property type="component" value="Unassembled WGS sequence"/>
</dbReference>
<gene>
    <name evidence="6" type="ORF">UV76_C0010G0023</name>
</gene>
<dbReference type="InterPro" id="IPR003689">
    <property type="entry name" value="ZIP"/>
</dbReference>
<evidence type="ECO:0000256" key="4">
    <source>
        <dbReference type="ARBA" id="ARBA00023136"/>
    </source>
</evidence>
<evidence type="ECO:0008006" key="8">
    <source>
        <dbReference type="Google" id="ProtNLM"/>
    </source>
</evidence>
<dbReference type="GO" id="GO:0016020">
    <property type="term" value="C:membrane"/>
    <property type="evidence" value="ECO:0007669"/>
    <property type="project" value="UniProtKB-SubCell"/>
</dbReference>
<proteinExistence type="predicted"/>
<dbReference type="Pfam" id="PF02535">
    <property type="entry name" value="Zip"/>
    <property type="match status" value="1"/>
</dbReference>
<dbReference type="PANTHER" id="PTHR16950:SF16">
    <property type="entry name" value="ZINC TRANSPORTER ZIP13"/>
    <property type="match status" value="1"/>
</dbReference>
<keyword evidence="3 5" id="KW-1133">Transmembrane helix</keyword>
<comment type="subcellular location">
    <subcellularLocation>
        <location evidence="1">Membrane</location>
        <topology evidence="1">Multi-pass membrane protein</topology>
    </subcellularLocation>
</comment>
<organism evidence="6 7">
    <name type="scientific">Candidatus Nomurabacteria bacterium GW2011_GWA2_43_15</name>
    <dbReference type="NCBI Taxonomy" id="1618738"/>
    <lineage>
        <taxon>Bacteria</taxon>
        <taxon>Candidatus Nomuraibacteriota</taxon>
    </lineage>
</organism>
<evidence type="ECO:0000256" key="1">
    <source>
        <dbReference type="ARBA" id="ARBA00004141"/>
    </source>
</evidence>
<feature type="transmembrane region" description="Helical" evidence="5">
    <location>
        <begin position="36"/>
        <end position="58"/>
    </location>
</feature>
<name>A0A0G1DS60_9BACT</name>
<protein>
    <recommendedName>
        <fullName evidence="8">Zinc/iron permease</fullName>
    </recommendedName>
</protein>
<keyword evidence="2 5" id="KW-0812">Transmembrane</keyword>
<dbReference type="EMBL" id="LCFS01000010">
    <property type="protein sequence ID" value="KKT00448.1"/>
    <property type="molecule type" value="Genomic_DNA"/>
</dbReference>
<dbReference type="GO" id="GO:0046873">
    <property type="term" value="F:metal ion transmembrane transporter activity"/>
    <property type="evidence" value="ECO:0007669"/>
    <property type="project" value="InterPro"/>
</dbReference>
<evidence type="ECO:0000313" key="6">
    <source>
        <dbReference type="EMBL" id="KKT00448.1"/>
    </source>
</evidence>
<feature type="transmembrane region" description="Helical" evidence="5">
    <location>
        <begin position="6"/>
        <end position="24"/>
    </location>
</feature>
<accession>A0A0G1DS60</accession>
<sequence length="249" mass="27224">MLTIYLYSFASVIIVSLVSFIGIFTLSIREDLLRKYIFIFISLAVGALLGDAFIHLIPEAFENFTNATLASILIITGVLIFFILEKFLHWHHHGEDKDEPHIHPVGKLVLFSDGVHNFIDGIIIGVSFIVSIPVGIATTVAVILHEIPQEIGDFAVLLHAGYTKSRALWLNFLSALCAVLGVVLTIVLGETGRVFTEWILPIAAGGFIYVAVADLIPELQKTKKIKHSALQIMAVVAGILAMVALTLLE</sequence>
<evidence type="ECO:0000256" key="5">
    <source>
        <dbReference type="SAM" id="Phobius"/>
    </source>
</evidence>
<dbReference type="PANTHER" id="PTHR16950">
    <property type="entry name" value="ZINC TRANSPORTER SLC39A7 HISTIDINE-RICH MEMBRANE PROTEIN KE4"/>
    <property type="match status" value="1"/>
</dbReference>
<keyword evidence="4 5" id="KW-0472">Membrane</keyword>
<feature type="transmembrane region" description="Helical" evidence="5">
    <location>
        <begin position="228"/>
        <end position="248"/>
    </location>
</feature>
<evidence type="ECO:0000256" key="3">
    <source>
        <dbReference type="ARBA" id="ARBA00022989"/>
    </source>
</evidence>
<evidence type="ECO:0000256" key="2">
    <source>
        <dbReference type="ARBA" id="ARBA00022692"/>
    </source>
</evidence>
<feature type="transmembrane region" description="Helical" evidence="5">
    <location>
        <begin position="64"/>
        <end position="84"/>
    </location>
</feature>
<feature type="transmembrane region" description="Helical" evidence="5">
    <location>
        <begin position="195"/>
        <end position="216"/>
    </location>
</feature>
<feature type="transmembrane region" description="Helical" evidence="5">
    <location>
        <begin position="168"/>
        <end position="189"/>
    </location>
</feature>